<feature type="non-terminal residue" evidence="2">
    <location>
        <position position="124"/>
    </location>
</feature>
<keyword evidence="2" id="KW-0808">Transferase</keyword>
<dbReference type="EMBL" id="LXQA010169006">
    <property type="protein sequence ID" value="MCI28926.1"/>
    <property type="molecule type" value="Genomic_DNA"/>
</dbReference>
<evidence type="ECO:0000256" key="1">
    <source>
        <dbReference type="SAM" id="Phobius"/>
    </source>
</evidence>
<comment type="caution">
    <text evidence="2">The sequence shown here is derived from an EMBL/GenBank/DDBJ whole genome shotgun (WGS) entry which is preliminary data.</text>
</comment>
<keyword evidence="2" id="KW-0675">Receptor</keyword>
<keyword evidence="1" id="KW-1133">Transmembrane helix</keyword>
<keyword evidence="2" id="KW-0418">Kinase</keyword>
<dbReference type="AlphaFoldDB" id="A0A392QZG7"/>
<sequence>MAKKCGNAGCRKRSDSSTVGLVFVVIGVVIVSSITGLFLILRYRREKQKIGNTAEISNIRLSTDKIKEVYRKNVSPLISLEYSSGWDPLSKDLGGYSQEFLQSFMFNLEEVDRATQCFSEMNLL</sequence>
<feature type="transmembrane region" description="Helical" evidence="1">
    <location>
        <begin position="21"/>
        <end position="41"/>
    </location>
</feature>
<proteinExistence type="predicted"/>
<keyword evidence="3" id="KW-1185">Reference proteome</keyword>
<dbReference type="GO" id="GO:0016301">
    <property type="term" value="F:kinase activity"/>
    <property type="evidence" value="ECO:0007669"/>
    <property type="project" value="UniProtKB-KW"/>
</dbReference>
<keyword evidence="1" id="KW-0812">Transmembrane</keyword>
<keyword evidence="1" id="KW-0472">Membrane</keyword>
<protein>
    <submittedName>
        <fullName evidence="2">LRR receptor-like kinase</fullName>
    </submittedName>
</protein>
<dbReference type="Proteomes" id="UP000265520">
    <property type="component" value="Unassembled WGS sequence"/>
</dbReference>
<reference evidence="2 3" key="1">
    <citation type="journal article" date="2018" name="Front. Plant Sci.">
        <title>Red Clover (Trifolium pratense) and Zigzag Clover (T. medium) - A Picture of Genomic Similarities and Differences.</title>
        <authorList>
            <person name="Dluhosova J."/>
            <person name="Istvanek J."/>
            <person name="Nedelnik J."/>
            <person name="Repkova J."/>
        </authorList>
    </citation>
    <scope>NUCLEOTIDE SEQUENCE [LARGE SCALE GENOMIC DNA]</scope>
    <source>
        <strain evidence="3">cv. 10/8</strain>
        <tissue evidence="2">Leaf</tissue>
    </source>
</reference>
<accession>A0A392QZG7</accession>
<evidence type="ECO:0000313" key="3">
    <source>
        <dbReference type="Proteomes" id="UP000265520"/>
    </source>
</evidence>
<name>A0A392QZG7_9FABA</name>
<evidence type="ECO:0000313" key="2">
    <source>
        <dbReference type="EMBL" id="MCI28926.1"/>
    </source>
</evidence>
<organism evidence="2 3">
    <name type="scientific">Trifolium medium</name>
    <dbReference type="NCBI Taxonomy" id="97028"/>
    <lineage>
        <taxon>Eukaryota</taxon>
        <taxon>Viridiplantae</taxon>
        <taxon>Streptophyta</taxon>
        <taxon>Embryophyta</taxon>
        <taxon>Tracheophyta</taxon>
        <taxon>Spermatophyta</taxon>
        <taxon>Magnoliopsida</taxon>
        <taxon>eudicotyledons</taxon>
        <taxon>Gunneridae</taxon>
        <taxon>Pentapetalae</taxon>
        <taxon>rosids</taxon>
        <taxon>fabids</taxon>
        <taxon>Fabales</taxon>
        <taxon>Fabaceae</taxon>
        <taxon>Papilionoideae</taxon>
        <taxon>50 kb inversion clade</taxon>
        <taxon>NPAAA clade</taxon>
        <taxon>Hologalegina</taxon>
        <taxon>IRL clade</taxon>
        <taxon>Trifolieae</taxon>
        <taxon>Trifolium</taxon>
    </lineage>
</organism>